<keyword evidence="3" id="KW-1185">Reference proteome</keyword>
<evidence type="ECO:0000256" key="1">
    <source>
        <dbReference type="SAM" id="SignalP"/>
    </source>
</evidence>
<gene>
    <name evidence="2" type="ORF">HDU87_000770</name>
</gene>
<dbReference type="EMBL" id="JADGJQ010000011">
    <property type="protein sequence ID" value="KAJ3181752.1"/>
    <property type="molecule type" value="Genomic_DNA"/>
</dbReference>
<comment type="caution">
    <text evidence="2">The sequence shown here is derived from an EMBL/GenBank/DDBJ whole genome shotgun (WGS) entry which is preliminary data.</text>
</comment>
<keyword evidence="1" id="KW-0732">Signal</keyword>
<proteinExistence type="predicted"/>
<reference evidence="2" key="1">
    <citation type="submission" date="2020-05" db="EMBL/GenBank/DDBJ databases">
        <title>Phylogenomic resolution of chytrid fungi.</title>
        <authorList>
            <person name="Stajich J.E."/>
            <person name="Amses K."/>
            <person name="Simmons R."/>
            <person name="Seto K."/>
            <person name="Myers J."/>
            <person name="Bonds A."/>
            <person name="Quandt C.A."/>
            <person name="Barry K."/>
            <person name="Liu P."/>
            <person name="Grigoriev I."/>
            <person name="Longcore J.E."/>
            <person name="James T.Y."/>
        </authorList>
    </citation>
    <scope>NUCLEOTIDE SEQUENCE</scope>
    <source>
        <strain evidence="2">JEL0379</strain>
    </source>
</reference>
<dbReference type="AlphaFoldDB" id="A0AAD5TNA6"/>
<organism evidence="2 3">
    <name type="scientific">Geranomyces variabilis</name>
    <dbReference type="NCBI Taxonomy" id="109894"/>
    <lineage>
        <taxon>Eukaryota</taxon>
        <taxon>Fungi</taxon>
        <taxon>Fungi incertae sedis</taxon>
        <taxon>Chytridiomycota</taxon>
        <taxon>Chytridiomycota incertae sedis</taxon>
        <taxon>Chytridiomycetes</taxon>
        <taxon>Spizellomycetales</taxon>
        <taxon>Powellomycetaceae</taxon>
        <taxon>Geranomyces</taxon>
    </lineage>
</organism>
<accession>A0AAD5TNA6</accession>
<protein>
    <recommendedName>
        <fullName evidence="4">Secreted protein</fullName>
    </recommendedName>
</protein>
<sequence>MVNLILSLGLLAVAATGSLAAPQFTHPTPTCLNLPLVPNDPGCPPNPNLFPHCDNIPHVPNDFGCPPNPNINGIPGSGNNLPSISGSGAPISAAEAAAQSSCMAYKQQCTSTFAPCGQDKVDWDCYYGTGSNAGWAVGYCRSCQAQGGRFVDLGVPGVKTLTPMDVSGALPADFDAAGDAFINTCNKACPLGAPVTHVFWENGLNHTDRAGFCACDGKDQPLAGLPVKALDQTPVSTNATAPVSAATPAATTGVPAAVPLPAISGIPALPAASAPAAPAASPAVAAIGPSVPSNASKTRAVAGIFSFIAALAAAQY</sequence>
<feature type="signal peptide" evidence="1">
    <location>
        <begin position="1"/>
        <end position="20"/>
    </location>
</feature>
<dbReference type="Proteomes" id="UP001212152">
    <property type="component" value="Unassembled WGS sequence"/>
</dbReference>
<feature type="chain" id="PRO_5042060037" description="Secreted protein" evidence="1">
    <location>
        <begin position="21"/>
        <end position="316"/>
    </location>
</feature>
<name>A0AAD5TNA6_9FUNG</name>
<evidence type="ECO:0000313" key="3">
    <source>
        <dbReference type="Proteomes" id="UP001212152"/>
    </source>
</evidence>
<evidence type="ECO:0008006" key="4">
    <source>
        <dbReference type="Google" id="ProtNLM"/>
    </source>
</evidence>
<evidence type="ECO:0000313" key="2">
    <source>
        <dbReference type="EMBL" id="KAJ3181752.1"/>
    </source>
</evidence>